<name>A0A2V1DXL3_9PLEO</name>
<dbReference type="PANTHER" id="PTHR24321">
    <property type="entry name" value="DEHYDROGENASES, SHORT CHAIN"/>
    <property type="match status" value="1"/>
</dbReference>
<keyword evidence="2" id="KW-0521">NADP</keyword>
<dbReference type="STRING" id="97972.A0A2V1DXL3"/>
<dbReference type="PANTHER" id="PTHR24321:SF12">
    <property type="entry name" value="SHORT-CHAIN DEHYDROGENASE_REDUCTASE FAMILY, PUTATIVE (AFU_ORTHOLOGUE AFUA_5G14340)-RELATED"/>
    <property type="match status" value="1"/>
</dbReference>
<keyword evidence="5" id="KW-1185">Reference proteome</keyword>
<gene>
    <name evidence="4" type="ORF">DM02DRAFT_717013</name>
</gene>
<evidence type="ECO:0000313" key="4">
    <source>
        <dbReference type="EMBL" id="PVI03083.1"/>
    </source>
</evidence>
<dbReference type="PRINTS" id="PR00080">
    <property type="entry name" value="SDRFAMILY"/>
</dbReference>
<keyword evidence="3" id="KW-0560">Oxidoreductase</keyword>
<accession>A0A2V1DXL3</accession>
<evidence type="ECO:0000313" key="5">
    <source>
        <dbReference type="Proteomes" id="UP000244855"/>
    </source>
</evidence>
<sequence length="274" mass="28569">MPLSSITGIAIVVGAAGGIGKEAVFALAEAGAKGVICADIKGDEVKAIAEQSKALAASPDFKSSGFAVDVTDSQSVQSLVRFAVNEFGRIDYLINAAGVRSRSAAMVSNNFNRVHDVNARGAFLLSKAVAPVMAGQEPYTITTKRFGERTLSCGSIVHVASAMAFGAVPCKTAYITAKHALLGITRASAMDLSSVRVRVNMVSPTWVETPMLDSDREHIPHLDKIIQKAVPNGRLIGPDEVAAAILYLCGAESTFITGSNVMIDGGLSLGPTFT</sequence>
<reference evidence="4 5" key="1">
    <citation type="journal article" date="2018" name="Sci. Rep.">
        <title>Comparative genomics provides insights into the lifestyle and reveals functional heterogeneity of dark septate endophytic fungi.</title>
        <authorList>
            <person name="Knapp D.G."/>
            <person name="Nemeth J.B."/>
            <person name="Barry K."/>
            <person name="Hainaut M."/>
            <person name="Henrissat B."/>
            <person name="Johnson J."/>
            <person name="Kuo A."/>
            <person name="Lim J.H.P."/>
            <person name="Lipzen A."/>
            <person name="Nolan M."/>
            <person name="Ohm R.A."/>
            <person name="Tamas L."/>
            <person name="Grigoriev I.V."/>
            <person name="Spatafora J.W."/>
            <person name="Nagy L.G."/>
            <person name="Kovacs G.M."/>
        </authorList>
    </citation>
    <scope>NUCLEOTIDE SEQUENCE [LARGE SCALE GENOMIC DNA]</scope>
    <source>
        <strain evidence="4 5">DSE2036</strain>
    </source>
</reference>
<dbReference type="CDD" id="cd05233">
    <property type="entry name" value="SDR_c"/>
    <property type="match status" value="1"/>
</dbReference>
<dbReference type="FunFam" id="3.40.50.720:FF:000084">
    <property type="entry name" value="Short-chain dehydrogenase reductase"/>
    <property type="match status" value="1"/>
</dbReference>
<dbReference type="Proteomes" id="UP000244855">
    <property type="component" value="Unassembled WGS sequence"/>
</dbReference>
<dbReference type="PRINTS" id="PR00081">
    <property type="entry name" value="GDHRDH"/>
</dbReference>
<dbReference type="EMBL" id="KZ805335">
    <property type="protein sequence ID" value="PVI03083.1"/>
    <property type="molecule type" value="Genomic_DNA"/>
</dbReference>
<evidence type="ECO:0000256" key="2">
    <source>
        <dbReference type="ARBA" id="ARBA00022857"/>
    </source>
</evidence>
<dbReference type="Pfam" id="PF13561">
    <property type="entry name" value="adh_short_C2"/>
    <property type="match status" value="1"/>
</dbReference>
<proteinExistence type="inferred from homology"/>
<comment type="similarity">
    <text evidence="1">Belongs to the short-chain dehydrogenases/reductases (SDR) family.</text>
</comment>
<dbReference type="InterPro" id="IPR002347">
    <property type="entry name" value="SDR_fam"/>
</dbReference>
<dbReference type="AlphaFoldDB" id="A0A2V1DXL3"/>
<dbReference type="SUPFAM" id="SSF51735">
    <property type="entry name" value="NAD(P)-binding Rossmann-fold domains"/>
    <property type="match status" value="1"/>
</dbReference>
<evidence type="ECO:0000256" key="3">
    <source>
        <dbReference type="ARBA" id="ARBA00023002"/>
    </source>
</evidence>
<dbReference type="InterPro" id="IPR036291">
    <property type="entry name" value="NAD(P)-bd_dom_sf"/>
</dbReference>
<dbReference type="Gene3D" id="3.40.50.720">
    <property type="entry name" value="NAD(P)-binding Rossmann-like Domain"/>
    <property type="match status" value="1"/>
</dbReference>
<organism evidence="4 5">
    <name type="scientific">Periconia macrospinosa</name>
    <dbReference type="NCBI Taxonomy" id="97972"/>
    <lineage>
        <taxon>Eukaryota</taxon>
        <taxon>Fungi</taxon>
        <taxon>Dikarya</taxon>
        <taxon>Ascomycota</taxon>
        <taxon>Pezizomycotina</taxon>
        <taxon>Dothideomycetes</taxon>
        <taxon>Pleosporomycetidae</taxon>
        <taxon>Pleosporales</taxon>
        <taxon>Massarineae</taxon>
        <taxon>Periconiaceae</taxon>
        <taxon>Periconia</taxon>
    </lineage>
</organism>
<dbReference type="OrthoDB" id="5840532at2759"/>
<evidence type="ECO:0000256" key="1">
    <source>
        <dbReference type="ARBA" id="ARBA00006484"/>
    </source>
</evidence>
<protein>
    <submittedName>
        <fullName evidence="4">NAD(P)-binding protein</fullName>
    </submittedName>
</protein>
<dbReference type="GO" id="GO:0016491">
    <property type="term" value="F:oxidoreductase activity"/>
    <property type="evidence" value="ECO:0007669"/>
    <property type="project" value="UniProtKB-KW"/>
</dbReference>